<feature type="domain" description="N-acetyltransferase" evidence="1">
    <location>
        <begin position="124"/>
        <end position="275"/>
    </location>
</feature>
<dbReference type="Pfam" id="PF00583">
    <property type="entry name" value="Acetyltransf_1"/>
    <property type="match status" value="1"/>
</dbReference>
<accession>A0A419SJ63</accession>
<proteinExistence type="predicted"/>
<dbReference type="PROSITE" id="PS51186">
    <property type="entry name" value="GNAT"/>
    <property type="match status" value="1"/>
</dbReference>
<dbReference type="InterPro" id="IPR000182">
    <property type="entry name" value="GNAT_dom"/>
</dbReference>
<evidence type="ECO:0000259" key="1">
    <source>
        <dbReference type="PROSITE" id="PS51186"/>
    </source>
</evidence>
<dbReference type="EMBL" id="MCHY01000008">
    <property type="protein sequence ID" value="RKD24025.1"/>
    <property type="molecule type" value="Genomic_DNA"/>
</dbReference>
<organism evidence="2 3">
    <name type="scientific">Ammoniphilus oxalaticus</name>
    <dbReference type="NCBI Taxonomy" id="66863"/>
    <lineage>
        <taxon>Bacteria</taxon>
        <taxon>Bacillati</taxon>
        <taxon>Bacillota</taxon>
        <taxon>Bacilli</taxon>
        <taxon>Bacillales</taxon>
        <taxon>Paenibacillaceae</taxon>
        <taxon>Aneurinibacillus group</taxon>
        <taxon>Ammoniphilus</taxon>
    </lineage>
</organism>
<dbReference type="Gene3D" id="3.40.630.30">
    <property type="match status" value="1"/>
</dbReference>
<dbReference type="GO" id="GO:0008080">
    <property type="term" value="F:N-acetyltransferase activity"/>
    <property type="evidence" value="ECO:0007669"/>
    <property type="project" value="InterPro"/>
</dbReference>
<dbReference type="InterPro" id="IPR016181">
    <property type="entry name" value="Acyl_CoA_acyltransferase"/>
</dbReference>
<dbReference type="NCBIfam" id="TIGR03827">
    <property type="entry name" value="GNAT_ablB"/>
    <property type="match status" value="1"/>
</dbReference>
<dbReference type="AlphaFoldDB" id="A0A419SJ63"/>
<dbReference type="SUPFAM" id="SSF55729">
    <property type="entry name" value="Acyl-CoA N-acyltransferases (Nat)"/>
    <property type="match status" value="1"/>
</dbReference>
<evidence type="ECO:0000313" key="3">
    <source>
        <dbReference type="Proteomes" id="UP000284219"/>
    </source>
</evidence>
<name>A0A419SJ63_9BACL</name>
<dbReference type="OrthoDB" id="9790652at2"/>
<dbReference type="Proteomes" id="UP000284219">
    <property type="component" value="Unassembled WGS sequence"/>
</dbReference>
<dbReference type="CDD" id="cd04301">
    <property type="entry name" value="NAT_SF"/>
    <property type="match status" value="1"/>
</dbReference>
<keyword evidence="2" id="KW-0808">Transferase</keyword>
<gene>
    <name evidence="2" type="ORF">BEP19_06345</name>
</gene>
<comment type="caution">
    <text evidence="2">The sequence shown here is derived from an EMBL/GenBank/DDBJ whole genome shotgun (WGS) entry which is preliminary data.</text>
</comment>
<sequence>MDDWIRNHDVIIDPTNKRIRILNPQSNELNAMFMNHLHLAETETGFTKTIVYAKKQDVDFFLQQGFRQEAKIDGYFNGQNVYLLSKFLSEDRGINKFEKEEDEIVQLANGKNSQAVRRPLPEGMILRQGALDDAEQMAALLRVVFKTYPTPVHEPDYLKKVMQEDTYFMVIEHEGRIIGLASAEMVPELNNVEISDAATHPDYRGQGLLSHLFFALEDEMKKRKIPYLYTLARSQSAAMNVTVSRHGFQYTGRMVNNCDIFSGFENMNVWVKPLHSTKD</sequence>
<dbReference type="RefSeq" id="WP_120189266.1">
    <property type="nucleotide sequence ID" value="NZ_MCHY01000008.1"/>
</dbReference>
<reference evidence="2 3" key="1">
    <citation type="submission" date="2016-08" db="EMBL/GenBank/DDBJ databases">
        <title>Novel Firmicute Genomes.</title>
        <authorList>
            <person name="Poppleton D.I."/>
            <person name="Gribaldo S."/>
        </authorList>
    </citation>
    <scope>NUCLEOTIDE SEQUENCE [LARGE SCALE GENOMIC DNA]</scope>
    <source>
        <strain evidence="2 3">RAOx-1</strain>
    </source>
</reference>
<protein>
    <submittedName>
        <fullName evidence="2">Putative beta-lysine N-acetyltransferase</fullName>
    </submittedName>
</protein>
<evidence type="ECO:0000313" key="2">
    <source>
        <dbReference type="EMBL" id="RKD24025.1"/>
    </source>
</evidence>
<dbReference type="InterPro" id="IPR022525">
    <property type="entry name" value="GNAT_AblB"/>
</dbReference>
<keyword evidence="3" id="KW-1185">Reference proteome</keyword>